<keyword evidence="2" id="KW-1003">Cell membrane</keyword>
<evidence type="ECO:0000313" key="8">
    <source>
        <dbReference type="Proteomes" id="UP000030003"/>
    </source>
</evidence>
<dbReference type="Proteomes" id="UP000030003">
    <property type="component" value="Unassembled WGS sequence"/>
</dbReference>
<protein>
    <submittedName>
        <fullName evidence="7">Membrane protein</fullName>
    </submittedName>
</protein>
<feature type="transmembrane region" description="Helical" evidence="6">
    <location>
        <begin position="52"/>
        <end position="73"/>
    </location>
</feature>
<gene>
    <name evidence="7" type="ORF">N791_04415</name>
</gene>
<dbReference type="RefSeq" id="WP_197050254.1">
    <property type="nucleotide sequence ID" value="NZ_AVBH01000288.1"/>
</dbReference>
<evidence type="ECO:0000256" key="4">
    <source>
        <dbReference type="ARBA" id="ARBA00022989"/>
    </source>
</evidence>
<comment type="caution">
    <text evidence="7">The sequence shown here is derived from an EMBL/GenBank/DDBJ whole genome shotgun (WGS) entry which is preliminary data.</text>
</comment>
<name>A0A0A0M396_9GAMM</name>
<accession>A0A0A0M396</accession>
<keyword evidence="8" id="KW-1185">Reference proteome</keyword>
<dbReference type="STRING" id="1385515.GCA_000423325_01917"/>
<evidence type="ECO:0000256" key="3">
    <source>
        <dbReference type="ARBA" id="ARBA00022692"/>
    </source>
</evidence>
<keyword evidence="3 6" id="KW-0812">Transmembrane</keyword>
<keyword evidence="5 6" id="KW-0472">Membrane</keyword>
<feature type="transmembrane region" description="Helical" evidence="6">
    <location>
        <begin position="85"/>
        <end position="106"/>
    </location>
</feature>
<organism evidence="7 8">
    <name type="scientific">Lysobacter defluvii IMMIB APB-9 = DSM 18482</name>
    <dbReference type="NCBI Taxonomy" id="1385515"/>
    <lineage>
        <taxon>Bacteria</taxon>
        <taxon>Pseudomonadati</taxon>
        <taxon>Pseudomonadota</taxon>
        <taxon>Gammaproteobacteria</taxon>
        <taxon>Lysobacterales</taxon>
        <taxon>Lysobacteraceae</taxon>
        <taxon>Novilysobacter</taxon>
    </lineage>
</organism>
<dbReference type="eggNOG" id="COG3336">
    <property type="taxonomic scope" value="Bacteria"/>
</dbReference>
<evidence type="ECO:0000256" key="2">
    <source>
        <dbReference type="ARBA" id="ARBA00022475"/>
    </source>
</evidence>
<dbReference type="AlphaFoldDB" id="A0A0A0M396"/>
<feature type="transmembrane region" description="Helical" evidence="6">
    <location>
        <begin position="18"/>
        <end position="40"/>
    </location>
</feature>
<reference evidence="7 8" key="1">
    <citation type="submission" date="2013-08" db="EMBL/GenBank/DDBJ databases">
        <title>Genomic analysis of Lysobacter defluvii.</title>
        <authorList>
            <person name="Wang Q."/>
            <person name="Wang G."/>
        </authorList>
    </citation>
    <scope>NUCLEOTIDE SEQUENCE [LARGE SCALE GENOMIC DNA]</scope>
    <source>
        <strain evidence="7 8">IMMIB APB-9</strain>
    </source>
</reference>
<dbReference type="GO" id="GO:0005886">
    <property type="term" value="C:plasma membrane"/>
    <property type="evidence" value="ECO:0007669"/>
    <property type="project" value="UniProtKB-SubCell"/>
</dbReference>
<evidence type="ECO:0000256" key="5">
    <source>
        <dbReference type="ARBA" id="ARBA00023136"/>
    </source>
</evidence>
<dbReference type="InterPro" id="IPR019108">
    <property type="entry name" value="Caa3_assmbl_CtaG-rel"/>
</dbReference>
<feature type="transmembrane region" description="Helical" evidence="6">
    <location>
        <begin position="135"/>
        <end position="157"/>
    </location>
</feature>
<dbReference type="EMBL" id="AVBH01000288">
    <property type="protein sequence ID" value="KGO97595.1"/>
    <property type="molecule type" value="Genomic_DNA"/>
</dbReference>
<evidence type="ECO:0000313" key="7">
    <source>
        <dbReference type="EMBL" id="KGO97595.1"/>
    </source>
</evidence>
<comment type="subcellular location">
    <subcellularLocation>
        <location evidence="1">Cell membrane</location>
        <topology evidence="1">Multi-pass membrane protein</topology>
    </subcellularLocation>
</comment>
<feature type="non-terminal residue" evidence="7">
    <location>
        <position position="1"/>
    </location>
</feature>
<sequence>LPARLSARLHRATARLQALATGGLGTATAAHVGVMLAWHLPVATTAALQNEAVHWVMHASFLLAGLWFWAALLHRIREPETGVGAALVAIIAVMMAMGFLGALLTFSRRVLYAVYGWRAPELGLDPLVDQQLAGLVMWVPACLPYIVGGLVLARLWLRRAERRATG</sequence>
<dbReference type="Pfam" id="PF09678">
    <property type="entry name" value="Caa3_CtaG"/>
    <property type="match status" value="1"/>
</dbReference>
<keyword evidence="4 6" id="KW-1133">Transmembrane helix</keyword>
<proteinExistence type="predicted"/>
<evidence type="ECO:0000256" key="1">
    <source>
        <dbReference type="ARBA" id="ARBA00004651"/>
    </source>
</evidence>
<evidence type="ECO:0000256" key="6">
    <source>
        <dbReference type="SAM" id="Phobius"/>
    </source>
</evidence>